<protein>
    <submittedName>
        <fullName evidence="2">Uncharacterized protein</fullName>
    </submittedName>
</protein>
<dbReference type="RefSeq" id="WP_114399889.1">
    <property type="nucleotide sequence ID" value="NZ_QEIM01000162.1"/>
</dbReference>
<keyword evidence="3" id="KW-1185">Reference proteome</keyword>
<feature type="region of interest" description="Disordered" evidence="1">
    <location>
        <begin position="1"/>
        <end position="21"/>
    </location>
</feature>
<sequence>MSKDCDNPSCREARKQRDREVAVTSLVRNALGRHAPAEELERVDQAIAAQRARKKERDQ</sequence>
<reference evidence="2 3" key="1">
    <citation type="submission" date="2018-04" db="EMBL/GenBank/DDBJ databases">
        <title>Novel actinobacteria from marine sediment.</title>
        <authorList>
            <person name="Ng Z.Y."/>
            <person name="Tan G.Y.A."/>
        </authorList>
    </citation>
    <scope>NUCLEOTIDE SEQUENCE [LARGE SCALE GENOMIC DNA]</scope>
    <source>
        <strain evidence="2 3">TPS81</strain>
    </source>
</reference>
<name>A0A368T6L2_9ACTN</name>
<dbReference type="Proteomes" id="UP000253318">
    <property type="component" value="Unassembled WGS sequence"/>
</dbReference>
<evidence type="ECO:0000313" key="2">
    <source>
        <dbReference type="EMBL" id="RCV59337.1"/>
    </source>
</evidence>
<evidence type="ECO:0000256" key="1">
    <source>
        <dbReference type="SAM" id="MobiDB-lite"/>
    </source>
</evidence>
<organism evidence="2 3">
    <name type="scientific">Marinitenerispora sediminis</name>
    <dbReference type="NCBI Taxonomy" id="1931232"/>
    <lineage>
        <taxon>Bacteria</taxon>
        <taxon>Bacillati</taxon>
        <taxon>Actinomycetota</taxon>
        <taxon>Actinomycetes</taxon>
        <taxon>Streptosporangiales</taxon>
        <taxon>Nocardiopsidaceae</taxon>
        <taxon>Marinitenerispora</taxon>
    </lineage>
</organism>
<dbReference type="EMBL" id="QEIN01000063">
    <property type="protein sequence ID" value="RCV59337.1"/>
    <property type="molecule type" value="Genomic_DNA"/>
</dbReference>
<accession>A0A368T6L2</accession>
<evidence type="ECO:0000313" key="3">
    <source>
        <dbReference type="Proteomes" id="UP000253318"/>
    </source>
</evidence>
<gene>
    <name evidence="2" type="ORF">DEF24_10220</name>
</gene>
<dbReference type="AlphaFoldDB" id="A0A368T6L2"/>
<proteinExistence type="predicted"/>
<comment type="caution">
    <text evidence="2">The sequence shown here is derived from an EMBL/GenBank/DDBJ whole genome shotgun (WGS) entry which is preliminary data.</text>
</comment>